<feature type="transmembrane region" description="Helical" evidence="6">
    <location>
        <begin position="6"/>
        <end position="26"/>
    </location>
</feature>
<sequence length="307" mass="31869">MLSSYWLFIVGQGLFYVLACLGLFLLYGRCGQLSLAHAASMGVGAYVGVVSVNNGVLPAVSLVLSIAAALLFGALQAGPAMRLSGLRFAVVTLAFGFLFNWIIENTPSITGGTQGLSAPSIEIAGLALLDPDDALWAGLVLAYLGTLLTTRIARTRAGLRMVAIRDSIEAARSVGINVAKTKVLAFLLGSAFAGTSGWLIAFSSGFISAVDFNLFASSYLLIAVLLGGANSVAGAWIGAAYIVLVPRLFSAVGLSESYPLLGGLMLIIVALLAPDGIVGQISTVRQRLGSLRFRRPSPPTQETETAA</sequence>
<evidence type="ECO:0000313" key="7">
    <source>
        <dbReference type="EMBL" id="GAA1576820.1"/>
    </source>
</evidence>
<dbReference type="InterPro" id="IPR001851">
    <property type="entry name" value="ABC_transp_permease"/>
</dbReference>
<evidence type="ECO:0000256" key="5">
    <source>
        <dbReference type="ARBA" id="ARBA00023136"/>
    </source>
</evidence>
<organism evidence="7 8">
    <name type="scientific">Dactylosporangium maewongense</name>
    <dbReference type="NCBI Taxonomy" id="634393"/>
    <lineage>
        <taxon>Bacteria</taxon>
        <taxon>Bacillati</taxon>
        <taxon>Actinomycetota</taxon>
        <taxon>Actinomycetes</taxon>
        <taxon>Micromonosporales</taxon>
        <taxon>Micromonosporaceae</taxon>
        <taxon>Dactylosporangium</taxon>
    </lineage>
</organism>
<dbReference type="EMBL" id="BAAAQD010000061">
    <property type="protein sequence ID" value="GAA1576820.1"/>
    <property type="molecule type" value="Genomic_DNA"/>
</dbReference>
<evidence type="ECO:0000313" key="8">
    <source>
        <dbReference type="Proteomes" id="UP001501470"/>
    </source>
</evidence>
<keyword evidence="2" id="KW-1003">Cell membrane</keyword>
<name>A0ABN2DGZ0_9ACTN</name>
<evidence type="ECO:0000256" key="4">
    <source>
        <dbReference type="ARBA" id="ARBA00022989"/>
    </source>
</evidence>
<keyword evidence="3 6" id="KW-0812">Transmembrane</keyword>
<gene>
    <name evidence="7" type="ORF">GCM10009827_118280</name>
</gene>
<feature type="transmembrane region" description="Helical" evidence="6">
    <location>
        <begin position="33"/>
        <end position="50"/>
    </location>
</feature>
<keyword evidence="5 6" id="KW-0472">Membrane</keyword>
<keyword evidence="8" id="KW-1185">Reference proteome</keyword>
<evidence type="ECO:0000256" key="2">
    <source>
        <dbReference type="ARBA" id="ARBA00022475"/>
    </source>
</evidence>
<dbReference type="PANTHER" id="PTHR30482:SF20">
    <property type="entry name" value="HIGH-AFFINITY BRANCHED-CHAIN AMINO ACID TRANSPORT SYSTEM PERMEASE PROTEIN LIVM"/>
    <property type="match status" value="1"/>
</dbReference>
<feature type="transmembrane region" description="Helical" evidence="6">
    <location>
        <begin position="86"/>
        <end position="103"/>
    </location>
</feature>
<reference evidence="7 8" key="1">
    <citation type="journal article" date="2019" name="Int. J. Syst. Evol. Microbiol.">
        <title>The Global Catalogue of Microorganisms (GCM) 10K type strain sequencing project: providing services to taxonomists for standard genome sequencing and annotation.</title>
        <authorList>
            <consortium name="The Broad Institute Genomics Platform"/>
            <consortium name="The Broad Institute Genome Sequencing Center for Infectious Disease"/>
            <person name="Wu L."/>
            <person name="Ma J."/>
        </authorList>
    </citation>
    <scope>NUCLEOTIDE SEQUENCE [LARGE SCALE GENOMIC DNA]</scope>
    <source>
        <strain evidence="7 8">JCM 15933</strain>
    </source>
</reference>
<accession>A0ABN2DGZ0</accession>
<comment type="caution">
    <text evidence="7">The sequence shown here is derived from an EMBL/GenBank/DDBJ whole genome shotgun (WGS) entry which is preliminary data.</text>
</comment>
<dbReference type="Pfam" id="PF02653">
    <property type="entry name" value="BPD_transp_2"/>
    <property type="match status" value="1"/>
</dbReference>
<feature type="transmembrane region" description="Helical" evidence="6">
    <location>
        <begin position="183"/>
        <end position="207"/>
    </location>
</feature>
<dbReference type="PANTHER" id="PTHR30482">
    <property type="entry name" value="HIGH-AFFINITY BRANCHED-CHAIN AMINO ACID TRANSPORT SYSTEM PERMEASE"/>
    <property type="match status" value="1"/>
</dbReference>
<dbReference type="InterPro" id="IPR043428">
    <property type="entry name" value="LivM-like"/>
</dbReference>
<dbReference type="Proteomes" id="UP001501470">
    <property type="component" value="Unassembled WGS sequence"/>
</dbReference>
<keyword evidence="4 6" id="KW-1133">Transmembrane helix</keyword>
<evidence type="ECO:0000256" key="1">
    <source>
        <dbReference type="ARBA" id="ARBA00004651"/>
    </source>
</evidence>
<feature type="transmembrane region" description="Helical" evidence="6">
    <location>
        <begin position="219"/>
        <end position="245"/>
    </location>
</feature>
<evidence type="ECO:0000256" key="3">
    <source>
        <dbReference type="ARBA" id="ARBA00022692"/>
    </source>
</evidence>
<protein>
    <submittedName>
        <fullName evidence="7">Branched-chain amino acid ABC transporter permease</fullName>
    </submittedName>
</protein>
<feature type="transmembrane region" description="Helical" evidence="6">
    <location>
        <begin position="134"/>
        <end position="153"/>
    </location>
</feature>
<feature type="transmembrane region" description="Helical" evidence="6">
    <location>
        <begin position="257"/>
        <end position="277"/>
    </location>
</feature>
<evidence type="ECO:0000256" key="6">
    <source>
        <dbReference type="SAM" id="Phobius"/>
    </source>
</evidence>
<proteinExistence type="predicted"/>
<comment type="subcellular location">
    <subcellularLocation>
        <location evidence="1">Cell membrane</location>
        <topology evidence="1">Multi-pass membrane protein</topology>
    </subcellularLocation>
</comment>
<dbReference type="CDD" id="cd06581">
    <property type="entry name" value="TM_PBP1_LivM_like"/>
    <property type="match status" value="1"/>
</dbReference>
<feature type="transmembrane region" description="Helical" evidence="6">
    <location>
        <begin position="56"/>
        <end position="74"/>
    </location>
</feature>